<dbReference type="AlphaFoldDB" id="A0A3E0U441"/>
<dbReference type="SUPFAM" id="SSF51445">
    <property type="entry name" value="(Trans)glycosidases"/>
    <property type="match status" value="1"/>
</dbReference>
<feature type="chain" id="PRO_5017693072" evidence="1">
    <location>
        <begin position="22"/>
        <end position="345"/>
    </location>
</feature>
<reference evidence="3" key="1">
    <citation type="submission" date="2018-08" db="EMBL/GenBank/DDBJ databases">
        <title>Thalassotalea euphylliae genome.</title>
        <authorList>
            <person name="Summers S."/>
            <person name="Rice S.A."/>
            <person name="Freckelton M.L."/>
            <person name="Nedved B.T."/>
            <person name="Hadfield M.G."/>
        </authorList>
    </citation>
    <scope>NUCLEOTIDE SEQUENCE [LARGE SCALE GENOMIC DNA]</scope>
    <source>
        <strain evidence="3">H3</strain>
    </source>
</reference>
<evidence type="ECO:0000256" key="1">
    <source>
        <dbReference type="SAM" id="SignalP"/>
    </source>
</evidence>
<protein>
    <submittedName>
        <fullName evidence="2">Glycoside hydrolase</fullName>
    </submittedName>
</protein>
<dbReference type="Proteomes" id="UP000256899">
    <property type="component" value="Unassembled WGS sequence"/>
</dbReference>
<sequence length="345" mass="39863">MRPFISIIFSVFLFTPLLSWAQNLNGVEKVNGVEKINGVSFVATNQTLNSSDLNPVKDINANWITVMPFGFIRPNSAEVLYNSNYQWKGETVAGIKQTIRLAHQQQLKVMLKPHVWMRNQWIGDLSFSTEEQWLIFENSYTNYILEFAKVAEELNVGIFAIGVELKKSAILRPDFWRELSDKVRTVYSGKITYAANWDNYNNVSFWDKLDYIGIDAYFPVATAKTPSHDAFYAGWFSHYNAIKKFSYSQQKKVIFTEFGYRNIDYTGKEPWNQAINSTFNSIAQVNAYSAIFSRFWGESWFLGGFLWKWFPQHAKSGGINNNRFTPQNKPVEKAIKAFYTLTPPK</sequence>
<dbReference type="EMBL" id="QUOT01000001">
    <property type="protein sequence ID" value="REL31698.1"/>
    <property type="molecule type" value="Genomic_DNA"/>
</dbReference>
<evidence type="ECO:0000313" key="3">
    <source>
        <dbReference type="Proteomes" id="UP000256899"/>
    </source>
</evidence>
<comment type="caution">
    <text evidence="2">The sequence shown here is derived from an EMBL/GenBank/DDBJ whole genome shotgun (WGS) entry which is preliminary data.</text>
</comment>
<dbReference type="Gene3D" id="3.20.20.80">
    <property type="entry name" value="Glycosidases"/>
    <property type="match status" value="1"/>
</dbReference>
<gene>
    <name evidence="2" type="ORF">DXX94_13780</name>
</gene>
<proteinExistence type="predicted"/>
<dbReference type="Pfam" id="PF22612">
    <property type="entry name" value="GH113"/>
    <property type="match status" value="1"/>
</dbReference>
<accession>A0A3E0U441</accession>
<feature type="signal peptide" evidence="1">
    <location>
        <begin position="1"/>
        <end position="21"/>
    </location>
</feature>
<name>A0A3E0U441_9GAMM</name>
<organism evidence="2 3">
    <name type="scientific">Thalassotalea euphylliae</name>
    <dbReference type="NCBI Taxonomy" id="1655234"/>
    <lineage>
        <taxon>Bacteria</taxon>
        <taxon>Pseudomonadati</taxon>
        <taxon>Pseudomonadota</taxon>
        <taxon>Gammaproteobacteria</taxon>
        <taxon>Alteromonadales</taxon>
        <taxon>Colwelliaceae</taxon>
        <taxon>Thalassotalea</taxon>
    </lineage>
</organism>
<keyword evidence="2" id="KW-0378">Hydrolase</keyword>
<dbReference type="InterPro" id="IPR017853">
    <property type="entry name" value="GH"/>
</dbReference>
<keyword evidence="3" id="KW-1185">Reference proteome</keyword>
<keyword evidence="1" id="KW-0732">Signal</keyword>
<evidence type="ECO:0000313" key="2">
    <source>
        <dbReference type="EMBL" id="REL31698.1"/>
    </source>
</evidence>
<dbReference type="CDD" id="cd19608">
    <property type="entry name" value="GH113_mannanase-like"/>
    <property type="match status" value="1"/>
</dbReference>
<dbReference type="GO" id="GO:0016787">
    <property type="term" value="F:hydrolase activity"/>
    <property type="evidence" value="ECO:0007669"/>
    <property type="project" value="UniProtKB-KW"/>
</dbReference>
<dbReference type="RefSeq" id="WP_116016736.1">
    <property type="nucleotide sequence ID" value="NZ_QUOT01000001.1"/>
</dbReference>
<dbReference type="InterPro" id="IPR055151">
    <property type="entry name" value="GH113"/>
</dbReference>